<reference evidence="3" key="1">
    <citation type="submission" date="2016-11" db="EMBL/GenBank/DDBJ databases">
        <authorList>
            <person name="Varghese N."/>
            <person name="Submissions S."/>
        </authorList>
    </citation>
    <scope>NUCLEOTIDE SEQUENCE [LARGE SCALE GENOMIC DNA]</scope>
    <source>
        <strain evidence="3">C3</strain>
    </source>
</reference>
<sequence length="280" mass="29431">MKRMVRAGRILGLTMVVLLWSVVSVLAAEGNVDWDNRVITVTGMGAAPSNAMNPAQARMMARRAAVVDGYRQLAEVVKGVNVDSETTVENMMVTSDVIKTKVSGLIQGAAVVAEQEIPGGGYQVTMQMPMFGGGNSLASAVMPPAQAAPEAFPAPQVPTGSSAADAPAGRAEGVYTGLVVDCRGLGLNPVMSPVIKNEQGNPIYGFKNLDYDKVIQYGMASYSTDPGNVKRAGSHPLVVKAIKLENHNGYPVLSLADANKVLVENGATHFLDATCVVFIR</sequence>
<dbReference type="InterPro" id="IPR024952">
    <property type="entry name" value="LPP20-like_dom"/>
</dbReference>
<dbReference type="EMBL" id="FPJA01000006">
    <property type="protein sequence ID" value="SFW35763.1"/>
    <property type="molecule type" value="Genomic_DNA"/>
</dbReference>
<evidence type="ECO:0000259" key="1">
    <source>
        <dbReference type="Pfam" id="PF02169"/>
    </source>
</evidence>
<organism evidence="2 3">
    <name type="scientific">Selenomonas ruminantium</name>
    <dbReference type="NCBI Taxonomy" id="971"/>
    <lineage>
        <taxon>Bacteria</taxon>
        <taxon>Bacillati</taxon>
        <taxon>Bacillota</taxon>
        <taxon>Negativicutes</taxon>
        <taxon>Selenomonadales</taxon>
        <taxon>Selenomonadaceae</taxon>
        <taxon>Selenomonas</taxon>
    </lineage>
</organism>
<gene>
    <name evidence="2" type="ORF">SAMN02910323_1436</name>
</gene>
<accession>A0A1K1NKC1</accession>
<dbReference type="Pfam" id="PF02169">
    <property type="entry name" value="LPP20"/>
    <property type="match status" value="1"/>
</dbReference>
<keyword evidence="3" id="KW-1185">Reference proteome</keyword>
<dbReference type="AlphaFoldDB" id="A0A1K1NKC1"/>
<protein>
    <recommendedName>
        <fullName evidence="1">Lipoprotein LPP20-like domain-containing protein</fullName>
    </recommendedName>
</protein>
<evidence type="ECO:0000313" key="3">
    <source>
        <dbReference type="Proteomes" id="UP000182958"/>
    </source>
</evidence>
<proteinExistence type="predicted"/>
<dbReference type="Proteomes" id="UP000182958">
    <property type="component" value="Unassembled WGS sequence"/>
</dbReference>
<name>A0A1K1NKC1_SELRU</name>
<feature type="domain" description="Lipoprotein LPP20-like" evidence="1">
    <location>
        <begin position="42"/>
        <end position="125"/>
    </location>
</feature>
<dbReference type="RefSeq" id="WP_072306085.1">
    <property type="nucleotide sequence ID" value="NZ_FPJA01000006.1"/>
</dbReference>
<evidence type="ECO:0000313" key="2">
    <source>
        <dbReference type="EMBL" id="SFW35763.1"/>
    </source>
</evidence>